<evidence type="ECO:0000313" key="2">
    <source>
        <dbReference type="Proteomes" id="UP000314294"/>
    </source>
</evidence>
<proteinExistence type="predicted"/>
<dbReference type="EMBL" id="SRLO01000064">
    <property type="protein sequence ID" value="TNN79457.1"/>
    <property type="molecule type" value="Genomic_DNA"/>
</dbReference>
<reference evidence="1 2" key="1">
    <citation type="submission" date="2019-03" db="EMBL/GenBank/DDBJ databases">
        <title>First draft genome of Liparis tanakae, snailfish: a comprehensive survey of snailfish specific genes.</title>
        <authorList>
            <person name="Kim W."/>
            <person name="Song I."/>
            <person name="Jeong J.-H."/>
            <person name="Kim D."/>
            <person name="Kim S."/>
            <person name="Ryu S."/>
            <person name="Song J.Y."/>
            <person name="Lee S.K."/>
        </authorList>
    </citation>
    <scope>NUCLEOTIDE SEQUENCE [LARGE SCALE GENOMIC DNA]</scope>
    <source>
        <tissue evidence="1">Muscle</tissue>
    </source>
</reference>
<accession>A0A4Z2INT9</accession>
<sequence>MRGLTITQEEEDVWNERRGPCKRLYTSSTCEWTRLQRAAKQTGKTMSLRFSKGGPVMSSGIGPDISTFWFDMLLNNVCVSIRAVGAKAADRSGRITLGELRENKGEEQRG</sequence>
<keyword evidence="2" id="KW-1185">Reference proteome</keyword>
<organism evidence="1 2">
    <name type="scientific">Liparis tanakae</name>
    <name type="common">Tanaka's snailfish</name>
    <dbReference type="NCBI Taxonomy" id="230148"/>
    <lineage>
        <taxon>Eukaryota</taxon>
        <taxon>Metazoa</taxon>
        <taxon>Chordata</taxon>
        <taxon>Craniata</taxon>
        <taxon>Vertebrata</taxon>
        <taxon>Euteleostomi</taxon>
        <taxon>Actinopterygii</taxon>
        <taxon>Neopterygii</taxon>
        <taxon>Teleostei</taxon>
        <taxon>Neoteleostei</taxon>
        <taxon>Acanthomorphata</taxon>
        <taxon>Eupercaria</taxon>
        <taxon>Perciformes</taxon>
        <taxon>Cottioidei</taxon>
        <taxon>Cottales</taxon>
        <taxon>Liparidae</taxon>
        <taxon>Liparis</taxon>
    </lineage>
</organism>
<evidence type="ECO:0000313" key="1">
    <source>
        <dbReference type="EMBL" id="TNN79457.1"/>
    </source>
</evidence>
<dbReference type="Proteomes" id="UP000314294">
    <property type="component" value="Unassembled WGS sequence"/>
</dbReference>
<protein>
    <submittedName>
        <fullName evidence="1">Uncharacterized protein</fullName>
    </submittedName>
</protein>
<comment type="caution">
    <text evidence="1">The sequence shown here is derived from an EMBL/GenBank/DDBJ whole genome shotgun (WGS) entry which is preliminary data.</text>
</comment>
<name>A0A4Z2INT9_9TELE</name>
<dbReference type="AlphaFoldDB" id="A0A4Z2INT9"/>
<gene>
    <name evidence="1" type="ORF">EYF80_010271</name>
</gene>